<dbReference type="GO" id="GO:0006782">
    <property type="term" value="P:protoporphyrinogen IX biosynthetic process"/>
    <property type="evidence" value="ECO:0007669"/>
    <property type="project" value="UniProtKB-UniRule"/>
</dbReference>
<dbReference type="GO" id="GO:0004418">
    <property type="term" value="F:hydroxymethylbilane synthase activity"/>
    <property type="evidence" value="ECO:0007669"/>
    <property type="project" value="InterPro"/>
</dbReference>
<protein>
    <recommendedName>
        <fullName evidence="7 9">Uroporphyrinogen-III synthase</fullName>
        <ecNumber evidence="3 9">4.2.1.75</ecNumber>
    </recommendedName>
</protein>
<comment type="function">
    <text evidence="6 9">Catalyzes cyclization of the linear tetrapyrrole, hydroxymethylbilane, to the macrocyclic uroporphyrinogen III.</text>
</comment>
<dbReference type="AlphaFoldDB" id="A0A377TMY2"/>
<name>A0A377TMY2_KLEPN</name>
<evidence type="ECO:0000259" key="10">
    <source>
        <dbReference type="Pfam" id="PF02602"/>
    </source>
</evidence>
<dbReference type="SUPFAM" id="SSF69618">
    <property type="entry name" value="HemD-like"/>
    <property type="match status" value="1"/>
</dbReference>
<dbReference type="PANTHER" id="PTHR38042:SF1">
    <property type="entry name" value="UROPORPHYRINOGEN-III SYNTHASE, CHLOROPLASTIC"/>
    <property type="match status" value="1"/>
</dbReference>
<dbReference type="GO" id="GO:0006780">
    <property type="term" value="P:uroporphyrinogen III biosynthetic process"/>
    <property type="evidence" value="ECO:0007669"/>
    <property type="project" value="UniProtKB-UniRule"/>
</dbReference>
<comment type="catalytic activity">
    <reaction evidence="8 9">
        <text>hydroxymethylbilane = uroporphyrinogen III + H2O</text>
        <dbReference type="Rhea" id="RHEA:18965"/>
        <dbReference type="ChEBI" id="CHEBI:15377"/>
        <dbReference type="ChEBI" id="CHEBI:57308"/>
        <dbReference type="ChEBI" id="CHEBI:57845"/>
        <dbReference type="EC" id="4.2.1.75"/>
    </reaction>
</comment>
<dbReference type="InterPro" id="IPR039793">
    <property type="entry name" value="UROS/Hem4"/>
</dbReference>
<reference evidence="12 13" key="1">
    <citation type="submission" date="2018-06" db="EMBL/GenBank/DDBJ databases">
        <authorList>
            <consortium name="Pathogen Informatics"/>
            <person name="Doyle S."/>
        </authorList>
    </citation>
    <scope>NUCLEOTIDE SEQUENCE [LARGE SCALE GENOMIC DNA]</scope>
    <source>
        <strain evidence="12 13">NCTC9140</strain>
    </source>
</reference>
<dbReference type="GO" id="GO:0004852">
    <property type="term" value="F:uroporphyrinogen-III synthase activity"/>
    <property type="evidence" value="ECO:0007669"/>
    <property type="project" value="UniProtKB-UniRule"/>
</dbReference>
<dbReference type="EMBL" id="UGKQ01000007">
    <property type="protein sequence ID" value="STS79257.1"/>
    <property type="molecule type" value="Genomic_DNA"/>
</dbReference>
<keyword evidence="12" id="KW-0808">Transferase</keyword>
<sequence>MPIGSYAELKDGELWLRALVGAPDGSQLVRGERRGPAEQAEALGISLAEELLDNGAREILAAVYDGRSPAMSILVTRPLPQGEALVSRLRAMGRVAWSFPLIEFTPGRELPALGDALARLGPDDLLFALSQHAVEFAHARLQQQGLPWPTSPRYFAIGRTTALALHTVSGQHIHYPLDREISEVLLQLPELQNIAGKNALILRGNGGRELLGATLTERGARVTFCECYQRSAKHYDGAEEAMRWQSRGVTTLVVTSGEMLQQLWSLIPQWYREQWLLHCRVVVVSERLALQARELGWQEIQVADSADNDALLRALQ</sequence>
<gene>
    <name evidence="12" type="primary">hemC_1</name>
    <name evidence="12" type="ORF">NCTC9140_00919</name>
</gene>
<dbReference type="Pfam" id="PF03900">
    <property type="entry name" value="Porphobil_deamC"/>
    <property type="match status" value="1"/>
</dbReference>
<dbReference type="EC" id="4.2.1.75" evidence="3 9"/>
<evidence type="ECO:0000256" key="2">
    <source>
        <dbReference type="ARBA" id="ARBA00008133"/>
    </source>
</evidence>
<evidence type="ECO:0000256" key="6">
    <source>
        <dbReference type="ARBA" id="ARBA00037589"/>
    </source>
</evidence>
<comment type="pathway">
    <text evidence="1 9">Porphyrin-containing compound metabolism; protoporphyrin-IX biosynthesis; coproporphyrinogen-III from 5-aminolevulinate: step 3/4.</text>
</comment>
<evidence type="ECO:0000313" key="13">
    <source>
        <dbReference type="Proteomes" id="UP000254938"/>
    </source>
</evidence>
<keyword evidence="5 9" id="KW-0627">Porphyrin biosynthesis</keyword>
<evidence type="ECO:0000256" key="1">
    <source>
        <dbReference type="ARBA" id="ARBA00004772"/>
    </source>
</evidence>
<dbReference type="UniPathway" id="UPA00251">
    <property type="reaction ID" value="UER00320"/>
</dbReference>
<comment type="similarity">
    <text evidence="2 9">Belongs to the uroporphyrinogen-III synthase family.</text>
</comment>
<evidence type="ECO:0000256" key="9">
    <source>
        <dbReference type="RuleBase" id="RU366031"/>
    </source>
</evidence>
<evidence type="ECO:0000256" key="3">
    <source>
        <dbReference type="ARBA" id="ARBA00013109"/>
    </source>
</evidence>
<feature type="domain" description="Tetrapyrrole biosynthesis uroporphyrinogen III synthase" evidence="10">
    <location>
        <begin position="84"/>
        <end position="312"/>
    </location>
</feature>
<proteinExistence type="inferred from homology"/>
<dbReference type="SUPFAM" id="SSF54782">
    <property type="entry name" value="Porphobilinogen deaminase (hydroxymethylbilane synthase), C-terminal domain"/>
    <property type="match status" value="1"/>
</dbReference>
<dbReference type="InterPro" id="IPR003754">
    <property type="entry name" value="4pyrrol_synth_uPrphyn_synth"/>
</dbReference>
<dbReference type="InterPro" id="IPR036108">
    <property type="entry name" value="4pyrrol_syn_uPrphyn_synt_sf"/>
</dbReference>
<dbReference type="InterPro" id="IPR036803">
    <property type="entry name" value="Porphobilinogen_deaminase_C_sf"/>
</dbReference>
<dbReference type="Gene3D" id="3.40.50.10090">
    <property type="match status" value="2"/>
</dbReference>
<evidence type="ECO:0000256" key="7">
    <source>
        <dbReference type="ARBA" id="ARBA00040167"/>
    </source>
</evidence>
<evidence type="ECO:0000259" key="11">
    <source>
        <dbReference type="Pfam" id="PF03900"/>
    </source>
</evidence>
<organism evidence="12 13">
    <name type="scientific">Klebsiella pneumoniae</name>
    <dbReference type="NCBI Taxonomy" id="573"/>
    <lineage>
        <taxon>Bacteria</taxon>
        <taxon>Pseudomonadati</taxon>
        <taxon>Pseudomonadota</taxon>
        <taxon>Gammaproteobacteria</taxon>
        <taxon>Enterobacterales</taxon>
        <taxon>Enterobacteriaceae</taxon>
        <taxon>Klebsiella/Raoultella group</taxon>
        <taxon>Klebsiella</taxon>
        <taxon>Klebsiella pneumoniae complex</taxon>
    </lineage>
</organism>
<dbReference type="Gene3D" id="3.30.160.40">
    <property type="entry name" value="Porphobilinogen deaminase, C-terminal domain"/>
    <property type="match status" value="1"/>
</dbReference>
<dbReference type="PANTHER" id="PTHR38042">
    <property type="entry name" value="UROPORPHYRINOGEN-III SYNTHASE, CHLOROPLASTIC"/>
    <property type="match status" value="1"/>
</dbReference>
<evidence type="ECO:0000256" key="4">
    <source>
        <dbReference type="ARBA" id="ARBA00023239"/>
    </source>
</evidence>
<dbReference type="NCBIfam" id="NF004582">
    <property type="entry name" value="PRK05928.1-1"/>
    <property type="match status" value="1"/>
</dbReference>
<keyword evidence="4 9" id="KW-0456">Lyase</keyword>
<evidence type="ECO:0000256" key="5">
    <source>
        <dbReference type="ARBA" id="ARBA00023244"/>
    </source>
</evidence>
<dbReference type="Proteomes" id="UP000254938">
    <property type="component" value="Unassembled WGS sequence"/>
</dbReference>
<dbReference type="InterPro" id="IPR022418">
    <property type="entry name" value="Porphobilinogen_deaminase_C"/>
</dbReference>
<dbReference type="CDD" id="cd06578">
    <property type="entry name" value="HemD"/>
    <property type="match status" value="1"/>
</dbReference>
<evidence type="ECO:0000256" key="8">
    <source>
        <dbReference type="ARBA" id="ARBA00048617"/>
    </source>
</evidence>
<evidence type="ECO:0000313" key="12">
    <source>
        <dbReference type="EMBL" id="STS79257.1"/>
    </source>
</evidence>
<accession>A0A377TMY2</accession>
<dbReference type="Pfam" id="PF02602">
    <property type="entry name" value="HEM4"/>
    <property type="match status" value="1"/>
</dbReference>
<feature type="domain" description="Porphobilinogen deaminase C-terminal" evidence="11">
    <location>
        <begin position="1"/>
        <end position="52"/>
    </location>
</feature>